<keyword evidence="12" id="KW-1185">Reference proteome</keyword>
<dbReference type="PANTHER" id="PTHR38786">
    <property type="entry name" value="FLAGELLAR FLIJ PROTEIN"/>
    <property type="match status" value="1"/>
</dbReference>
<dbReference type="RefSeq" id="WP_014109331.1">
    <property type="nucleotide sequence ID" value="NC_016041.1"/>
</dbReference>
<keyword evidence="11" id="KW-0966">Cell projection</keyword>
<dbReference type="STRING" id="1085623.GNIT_2361"/>
<dbReference type="Pfam" id="PF02050">
    <property type="entry name" value="FliJ"/>
    <property type="match status" value="1"/>
</dbReference>
<dbReference type="GO" id="GO:0005886">
    <property type="term" value="C:plasma membrane"/>
    <property type="evidence" value="ECO:0007669"/>
    <property type="project" value="UniProtKB-SubCell"/>
</dbReference>
<keyword evidence="7" id="KW-1005">Bacterial flagellum biogenesis</keyword>
<dbReference type="Gene3D" id="1.10.287.1700">
    <property type="match status" value="1"/>
</dbReference>
<dbReference type="GO" id="GO:0009288">
    <property type="term" value="C:bacterial-type flagellum"/>
    <property type="evidence" value="ECO:0007669"/>
    <property type="project" value="InterPro"/>
</dbReference>
<dbReference type="AlphaFoldDB" id="G4QLW8"/>
<comment type="subcellular location">
    <subcellularLocation>
        <location evidence="1">Cell membrane</location>
        <topology evidence="1">Peripheral membrane protein</topology>
        <orientation evidence="1">Cytoplasmic side</orientation>
    </subcellularLocation>
</comment>
<keyword evidence="11" id="KW-0969">Cilium</keyword>
<evidence type="ECO:0000256" key="10">
    <source>
        <dbReference type="ARBA" id="ARBA00023225"/>
    </source>
</evidence>
<evidence type="ECO:0000256" key="7">
    <source>
        <dbReference type="ARBA" id="ARBA00022795"/>
    </source>
</evidence>
<dbReference type="InterPro" id="IPR012823">
    <property type="entry name" value="Flagell_FliJ"/>
</dbReference>
<dbReference type="NCBIfam" id="TIGR02473">
    <property type="entry name" value="flagell_FliJ"/>
    <property type="match status" value="1"/>
</dbReference>
<proteinExistence type="inferred from homology"/>
<gene>
    <name evidence="11" type="primary">fliJ</name>
    <name evidence="11" type="ordered locus">GNIT_2361</name>
</gene>
<evidence type="ECO:0000256" key="3">
    <source>
        <dbReference type="ARBA" id="ARBA00020392"/>
    </source>
</evidence>
<comment type="similarity">
    <text evidence="2">Belongs to the FliJ family.</text>
</comment>
<keyword evidence="9" id="KW-0472">Membrane</keyword>
<dbReference type="HOGENOM" id="CLU_119965_3_2_6"/>
<keyword evidence="8" id="KW-0653">Protein transport</keyword>
<keyword evidence="6" id="KW-0145">Chemotaxis</keyword>
<dbReference type="GO" id="GO:0044781">
    <property type="term" value="P:bacterial-type flagellum organization"/>
    <property type="evidence" value="ECO:0007669"/>
    <property type="project" value="UniProtKB-KW"/>
</dbReference>
<dbReference type="OrthoDB" id="7063004at2"/>
<dbReference type="eggNOG" id="COG2882">
    <property type="taxonomic scope" value="Bacteria"/>
</dbReference>
<dbReference type="InterPro" id="IPR052570">
    <property type="entry name" value="FliJ"/>
</dbReference>
<dbReference type="KEGG" id="gni:GNIT_2361"/>
<evidence type="ECO:0000256" key="4">
    <source>
        <dbReference type="ARBA" id="ARBA00022448"/>
    </source>
</evidence>
<evidence type="ECO:0000256" key="5">
    <source>
        <dbReference type="ARBA" id="ARBA00022475"/>
    </source>
</evidence>
<reference evidence="11 12" key="1">
    <citation type="journal article" date="2011" name="J. Bacteriol.">
        <title>Complete genome sequence of seawater bacterium Glaciecola nitratireducens FR1064T.</title>
        <authorList>
            <person name="Bian F."/>
            <person name="Qin Q.L."/>
            <person name="Xie B.B."/>
            <person name="Shu Y.L."/>
            <person name="Zhang X.Y."/>
            <person name="Yu Y."/>
            <person name="Chen B."/>
            <person name="Chen X.L."/>
            <person name="Zhou B.C."/>
            <person name="Zhang Y.Z."/>
        </authorList>
    </citation>
    <scope>NUCLEOTIDE SEQUENCE [LARGE SCALE GENOMIC DNA]</scope>
    <source>
        <strain evidence="12">JCM 12485 / KCTC 12276 / FR1064</strain>
    </source>
</reference>
<dbReference type="PANTHER" id="PTHR38786:SF1">
    <property type="entry name" value="FLAGELLAR FLIJ PROTEIN"/>
    <property type="match status" value="1"/>
</dbReference>
<name>G4QLW8_GLANF</name>
<dbReference type="GO" id="GO:0015031">
    <property type="term" value="P:protein transport"/>
    <property type="evidence" value="ECO:0007669"/>
    <property type="project" value="UniProtKB-KW"/>
</dbReference>
<dbReference type="GO" id="GO:0006935">
    <property type="term" value="P:chemotaxis"/>
    <property type="evidence" value="ECO:0007669"/>
    <property type="project" value="UniProtKB-KW"/>
</dbReference>
<protein>
    <recommendedName>
        <fullName evidence="3">Flagellar FliJ protein</fullName>
    </recommendedName>
</protein>
<evidence type="ECO:0000256" key="1">
    <source>
        <dbReference type="ARBA" id="ARBA00004413"/>
    </source>
</evidence>
<keyword evidence="10" id="KW-1006">Bacterial flagellum protein export</keyword>
<keyword evidence="11" id="KW-0282">Flagellum</keyword>
<dbReference type="Proteomes" id="UP000009282">
    <property type="component" value="Chromosome"/>
</dbReference>
<evidence type="ECO:0000256" key="8">
    <source>
        <dbReference type="ARBA" id="ARBA00022927"/>
    </source>
</evidence>
<evidence type="ECO:0000313" key="11">
    <source>
        <dbReference type="EMBL" id="AEP30458.1"/>
    </source>
</evidence>
<dbReference type="InterPro" id="IPR053716">
    <property type="entry name" value="Flag_assembly_chemotaxis_eff"/>
</dbReference>
<evidence type="ECO:0000313" key="12">
    <source>
        <dbReference type="Proteomes" id="UP000009282"/>
    </source>
</evidence>
<evidence type="ECO:0000256" key="2">
    <source>
        <dbReference type="ARBA" id="ARBA00010004"/>
    </source>
</evidence>
<sequence>MSNLKQLQMVAELEIKKEQKLAQNYQFAAKNLQDNQQKLSGLEQYRLDYLKLIQQKGKLGVEAKQLHQHLSFVAKLDRACEQQIQFVSQAVLVADQRKRQWLDQQKRRKAIEMLIASKTKDAIAVESRAEQQMFDEIAIQKFVRRGPVLR</sequence>
<keyword evidence="5" id="KW-1003">Cell membrane</keyword>
<dbReference type="EMBL" id="CP003060">
    <property type="protein sequence ID" value="AEP30458.1"/>
    <property type="molecule type" value="Genomic_DNA"/>
</dbReference>
<evidence type="ECO:0000256" key="6">
    <source>
        <dbReference type="ARBA" id="ARBA00022500"/>
    </source>
</evidence>
<keyword evidence="4" id="KW-0813">Transport</keyword>
<organism evidence="11 12">
    <name type="scientific">Glaciecola nitratireducens (strain JCM 12485 / KCTC 12276 / FR1064)</name>
    <dbReference type="NCBI Taxonomy" id="1085623"/>
    <lineage>
        <taxon>Bacteria</taxon>
        <taxon>Pseudomonadati</taxon>
        <taxon>Pseudomonadota</taxon>
        <taxon>Gammaproteobacteria</taxon>
        <taxon>Alteromonadales</taxon>
        <taxon>Alteromonadaceae</taxon>
        <taxon>Brumicola</taxon>
    </lineage>
</organism>
<accession>G4QLW8</accession>
<evidence type="ECO:0000256" key="9">
    <source>
        <dbReference type="ARBA" id="ARBA00023136"/>
    </source>
</evidence>
<dbReference type="GO" id="GO:0071973">
    <property type="term" value="P:bacterial-type flagellum-dependent cell motility"/>
    <property type="evidence" value="ECO:0007669"/>
    <property type="project" value="InterPro"/>
</dbReference>